<dbReference type="AlphaFoldDB" id="A0AB35U264"/>
<protein>
    <submittedName>
        <fullName evidence="1">Uncharacterized protein</fullName>
    </submittedName>
</protein>
<proteinExistence type="predicted"/>
<reference evidence="1 2" key="1">
    <citation type="submission" date="2022-03" db="EMBL/GenBank/DDBJ databases">
        <title>Novel taxa within the pig intestine.</title>
        <authorList>
            <person name="Wylensek D."/>
            <person name="Bishof K."/>
            <person name="Afrizal A."/>
            <person name="Clavel T."/>
        </authorList>
    </citation>
    <scope>NUCLEOTIDE SEQUENCE [LARGE SCALE GENOMIC DNA]</scope>
    <source>
        <strain evidence="1 2">CLA-KB-P133</strain>
    </source>
</reference>
<accession>A0AB35U264</accession>
<dbReference type="RefSeq" id="WP_277008053.1">
    <property type="nucleotide sequence ID" value="NZ_JALBUR010000015.1"/>
</dbReference>
<sequence length="266" mass="30589">MPEKTDTKPQPAEPVIDFKTVLMELSDRSIADFRKRFNSFADYIFIDPANADKQVLLEKLGVFLAGIEKRNHLHDTQLASTYTKSALSYLAERVQPGSSADDYLERITEISIDIKVCKSEDVISMLEDFTKGFLCLYSTYLQNNQEPVRSVDFRINQILFYTCMKSILKDEKQKKGNSFINGVKKKADAIVPEVVKDAAADMLHDGKELAYQVNMVINQFNTSEPVYNVLVNQSMDNTRYTIRNFTYVMALMFYLRMRDFEVGENE</sequence>
<organism evidence="1 2">
    <name type="scientific">Grylomicrobium aquisgranensis</name>
    <dbReference type="NCBI Taxonomy" id="2926318"/>
    <lineage>
        <taxon>Bacteria</taxon>
        <taxon>Bacillati</taxon>
        <taxon>Bacillota</taxon>
        <taxon>Erysipelotrichia</taxon>
        <taxon>Erysipelotrichales</taxon>
        <taxon>Erysipelotrichaceae</taxon>
        <taxon>Grylomicrobium</taxon>
    </lineage>
</organism>
<keyword evidence="2" id="KW-1185">Reference proteome</keyword>
<evidence type="ECO:0000313" key="2">
    <source>
        <dbReference type="Proteomes" id="UP001286174"/>
    </source>
</evidence>
<dbReference type="Proteomes" id="UP001286174">
    <property type="component" value="Unassembled WGS sequence"/>
</dbReference>
<comment type="caution">
    <text evidence="1">The sequence shown here is derived from an EMBL/GenBank/DDBJ whole genome shotgun (WGS) entry which is preliminary data.</text>
</comment>
<evidence type="ECO:0000313" key="1">
    <source>
        <dbReference type="EMBL" id="MDX8419847.1"/>
    </source>
</evidence>
<name>A0AB35U264_9FIRM</name>
<dbReference type="EMBL" id="JALBUR010000015">
    <property type="protein sequence ID" value="MDX8419847.1"/>
    <property type="molecule type" value="Genomic_DNA"/>
</dbReference>
<gene>
    <name evidence="1" type="ORF">MOZ60_07040</name>
</gene>